<keyword evidence="4 8" id="KW-1133">Transmembrane helix</keyword>
<evidence type="ECO:0000313" key="10">
    <source>
        <dbReference type="EMBL" id="CDQ59999.1"/>
    </source>
</evidence>
<evidence type="ECO:0000256" key="5">
    <source>
        <dbReference type="ARBA" id="ARBA00023128"/>
    </source>
</evidence>
<comment type="subcellular location">
    <subcellularLocation>
        <location evidence="1">Mitochondrion inner membrane</location>
        <topology evidence="1">Single-pass membrane protein</topology>
    </subcellularLocation>
</comment>
<accession>A0A060W3Z8</accession>
<evidence type="ECO:0000256" key="8">
    <source>
        <dbReference type="SAM" id="Phobius"/>
    </source>
</evidence>
<dbReference type="InterPro" id="IPR033122">
    <property type="entry name" value="LETM1-like_RBD"/>
</dbReference>
<keyword evidence="5 7" id="KW-0496">Mitochondrion</keyword>
<reference evidence="10" key="1">
    <citation type="journal article" date="2014" name="Nat. Commun.">
        <title>The rainbow trout genome provides novel insights into evolution after whole-genome duplication in vertebrates.</title>
        <authorList>
            <person name="Berthelot C."/>
            <person name="Brunet F."/>
            <person name="Chalopin D."/>
            <person name="Juanchich A."/>
            <person name="Bernard M."/>
            <person name="Noel B."/>
            <person name="Bento P."/>
            <person name="Da Silva C."/>
            <person name="Labadie K."/>
            <person name="Alberti A."/>
            <person name="Aury J.M."/>
            <person name="Louis A."/>
            <person name="Dehais P."/>
            <person name="Bardou P."/>
            <person name="Montfort J."/>
            <person name="Klopp C."/>
            <person name="Cabau C."/>
            <person name="Gaspin C."/>
            <person name="Thorgaard G.H."/>
            <person name="Boussaha M."/>
            <person name="Quillet E."/>
            <person name="Guyomard R."/>
            <person name="Galiana D."/>
            <person name="Bobe J."/>
            <person name="Volff J.N."/>
            <person name="Genet C."/>
            <person name="Wincker P."/>
            <person name="Jaillon O."/>
            <person name="Roest Crollius H."/>
            <person name="Guiguen Y."/>
        </authorList>
    </citation>
    <scope>NUCLEOTIDE SEQUENCE [LARGE SCALE GENOMIC DNA]</scope>
</reference>
<protein>
    <recommendedName>
        <fullName evidence="9">Letm1 RBD domain-containing protein</fullName>
    </recommendedName>
</protein>
<dbReference type="EMBL" id="FR904339">
    <property type="protein sequence ID" value="CDQ59999.1"/>
    <property type="molecule type" value="Genomic_DNA"/>
</dbReference>
<dbReference type="PANTHER" id="PTHR14009">
    <property type="entry name" value="LEUCINE ZIPPER-EF-HAND CONTAINING TRANSMEMBRANE PROTEIN"/>
    <property type="match status" value="1"/>
</dbReference>
<keyword evidence="6 8" id="KW-0472">Membrane</keyword>
<dbReference type="PaxDb" id="8022-A0A060W3Z8"/>
<gene>
    <name evidence="10" type="ORF">GSONMT00080947001</name>
</gene>
<reference evidence="10" key="2">
    <citation type="submission" date="2014-03" db="EMBL/GenBank/DDBJ databases">
        <authorList>
            <person name="Genoscope - CEA"/>
        </authorList>
    </citation>
    <scope>NUCLEOTIDE SEQUENCE</scope>
</reference>
<evidence type="ECO:0000256" key="6">
    <source>
        <dbReference type="ARBA" id="ARBA00023136"/>
    </source>
</evidence>
<feature type="domain" description="Letm1 RBD" evidence="9">
    <location>
        <begin position="209"/>
        <end position="389"/>
    </location>
</feature>
<evidence type="ECO:0000256" key="7">
    <source>
        <dbReference type="PROSITE-ProRule" id="PRU01094"/>
    </source>
</evidence>
<dbReference type="GO" id="GO:0043022">
    <property type="term" value="F:ribosome binding"/>
    <property type="evidence" value="ECO:0007669"/>
    <property type="project" value="InterPro"/>
</dbReference>
<proteinExistence type="predicted"/>
<dbReference type="GO" id="GO:0005743">
    <property type="term" value="C:mitochondrial inner membrane"/>
    <property type="evidence" value="ECO:0007669"/>
    <property type="project" value="UniProtKB-SubCell"/>
</dbReference>
<evidence type="ECO:0000256" key="3">
    <source>
        <dbReference type="ARBA" id="ARBA00022792"/>
    </source>
</evidence>
<organism evidence="10 11">
    <name type="scientific">Oncorhynchus mykiss</name>
    <name type="common">Rainbow trout</name>
    <name type="synonym">Salmo gairdneri</name>
    <dbReference type="NCBI Taxonomy" id="8022"/>
    <lineage>
        <taxon>Eukaryota</taxon>
        <taxon>Metazoa</taxon>
        <taxon>Chordata</taxon>
        <taxon>Craniata</taxon>
        <taxon>Vertebrata</taxon>
        <taxon>Euteleostomi</taxon>
        <taxon>Actinopterygii</taxon>
        <taxon>Neopterygii</taxon>
        <taxon>Teleostei</taxon>
        <taxon>Protacanthopterygii</taxon>
        <taxon>Salmoniformes</taxon>
        <taxon>Salmonidae</taxon>
        <taxon>Salmoninae</taxon>
        <taxon>Oncorhynchus</taxon>
    </lineage>
</organism>
<dbReference type="PANTHER" id="PTHR14009:SF13">
    <property type="entry name" value="LETM1 DOMAIN-CONTAINING PROTEIN 1"/>
    <property type="match status" value="1"/>
</dbReference>
<keyword evidence="2 8" id="KW-0812">Transmembrane</keyword>
<evidence type="ECO:0000256" key="2">
    <source>
        <dbReference type="ARBA" id="ARBA00022692"/>
    </source>
</evidence>
<evidence type="ECO:0000256" key="4">
    <source>
        <dbReference type="ARBA" id="ARBA00022989"/>
    </source>
</evidence>
<dbReference type="GO" id="GO:0030003">
    <property type="term" value="P:intracellular monoatomic cation homeostasis"/>
    <property type="evidence" value="ECO:0007669"/>
    <property type="project" value="TreeGrafter"/>
</dbReference>
<keyword evidence="3" id="KW-0999">Mitochondrion inner membrane</keyword>
<feature type="transmembrane region" description="Helical" evidence="8">
    <location>
        <begin position="136"/>
        <end position="159"/>
    </location>
</feature>
<dbReference type="Proteomes" id="UP000193380">
    <property type="component" value="Unassembled WGS sequence"/>
</dbReference>
<sequence>MALFCAAVGRRFSVDLYGIRTNGVTVIHSSFTATSGARLPLYRHYSSPKSRLGIGLQIVSRLQGANAKYELFLQRYFPRFYVLYHTFTKGIQLLFQDAKEVTVIRTRMLTNSVKVQDLPYRDMEKLRQFRRDMIKAIPLLLISIPPFANYLVFVLMYLFPRQLLIRHFWTPQQQTEFQGVNHSHRAQHHWAVLKGLESAGSHVKDGRLKISLLDLCNKAETLNPSLAYVRCSNVSIVQHDVGQTWIAAVQSGVHPNISDIQVIRGLFSGAPLSIKRINANQMRQLCPLFFLTPRLPTPMIGTRLNSHAIELLQLDRALSRHGLHQLDDSELRQACYVRGLDSGSLSINQCREWLSQWLQFSSHLKESEVSLLVHSMVLLSANYPKPSHH</sequence>
<name>A0A060W3Z8_ONCMY</name>
<evidence type="ECO:0000313" key="11">
    <source>
        <dbReference type="Proteomes" id="UP000193380"/>
    </source>
</evidence>
<dbReference type="InterPro" id="IPR044202">
    <property type="entry name" value="LETM1/MDM38-like"/>
</dbReference>
<dbReference type="Pfam" id="PF07766">
    <property type="entry name" value="LETM1_RBD"/>
    <property type="match status" value="1"/>
</dbReference>
<dbReference type="PROSITE" id="PS51758">
    <property type="entry name" value="LETM1_RBD"/>
    <property type="match status" value="1"/>
</dbReference>
<dbReference type="AlphaFoldDB" id="A0A060W3Z8"/>
<evidence type="ECO:0000259" key="9">
    <source>
        <dbReference type="PROSITE" id="PS51758"/>
    </source>
</evidence>
<dbReference type="STRING" id="8022.A0A060W3Z8"/>
<evidence type="ECO:0000256" key="1">
    <source>
        <dbReference type="ARBA" id="ARBA00004434"/>
    </source>
</evidence>